<dbReference type="PANTHER" id="PTHR22923:SF116">
    <property type="entry name" value="C1Q DOMAIN-CONTAINING PROTEIN"/>
    <property type="match status" value="1"/>
</dbReference>
<evidence type="ECO:0000256" key="3">
    <source>
        <dbReference type="ARBA" id="ARBA00022729"/>
    </source>
</evidence>
<evidence type="ECO:0000259" key="4">
    <source>
        <dbReference type="PROSITE" id="PS50871"/>
    </source>
</evidence>
<dbReference type="Pfam" id="PF00386">
    <property type="entry name" value="C1q"/>
    <property type="match status" value="1"/>
</dbReference>
<dbReference type="PANTHER" id="PTHR22923">
    <property type="entry name" value="CEREBELLIN-RELATED"/>
    <property type="match status" value="1"/>
</dbReference>
<feature type="domain" description="C1q" evidence="4">
    <location>
        <begin position="28"/>
        <end position="162"/>
    </location>
</feature>
<dbReference type="OrthoDB" id="6151356at2759"/>
<dbReference type="InterPro" id="IPR001073">
    <property type="entry name" value="C1q_dom"/>
</dbReference>
<evidence type="ECO:0000256" key="2">
    <source>
        <dbReference type="ARBA" id="ARBA00022525"/>
    </source>
</evidence>
<accession>A0A8B8BUM1</accession>
<name>A0A8B8BUM1_CRAVI</name>
<evidence type="ECO:0000313" key="5">
    <source>
        <dbReference type="Proteomes" id="UP000694844"/>
    </source>
</evidence>
<protein>
    <submittedName>
        <fullName evidence="6">C1q-related factor-like</fullName>
    </submittedName>
</protein>
<proteinExistence type="predicted"/>
<keyword evidence="2" id="KW-0964">Secreted</keyword>
<dbReference type="InterPro" id="IPR050822">
    <property type="entry name" value="Cerebellin_Synaptic_Org"/>
</dbReference>
<keyword evidence="3" id="KW-0732">Signal</keyword>
<dbReference type="Proteomes" id="UP000694844">
    <property type="component" value="Chromosome 9"/>
</dbReference>
<dbReference type="InterPro" id="IPR008983">
    <property type="entry name" value="Tumour_necrosis_fac-like_dom"/>
</dbReference>
<dbReference type="PRINTS" id="PR00007">
    <property type="entry name" value="COMPLEMNTC1Q"/>
</dbReference>
<keyword evidence="5" id="KW-1185">Reference proteome</keyword>
<dbReference type="GO" id="GO:0005576">
    <property type="term" value="C:extracellular region"/>
    <property type="evidence" value="ECO:0007669"/>
    <property type="project" value="UniProtKB-SubCell"/>
</dbReference>
<dbReference type="SMART" id="SM00110">
    <property type="entry name" value="C1Q"/>
    <property type="match status" value="1"/>
</dbReference>
<sequence length="162" mass="17684">MSKAKSYEKHNATAMLENHIKTRSVVSAAPDQIAFYAYMNTNSESNLPVRHILRFDTVIVNEGQGYHQDDGVFTVPRTGKYIFSWTIAAETGGFVSVEIVVDGRVVGSFFANGPYGWDFSTGVVIVQASAGNHVFIRMHQTGSGVIHSDAKGRSSFSGCLLF</sequence>
<comment type="subcellular location">
    <subcellularLocation>
        <location evidence="1">Secreted</location>
    </subcellularLocation>
</comment>
<dbReference type="Gene3D" id="2.60.120.40">
    <property type="match status" value="1"/>
</dbReference>
<dbReference type="RefSeq" id="XP_022306596.1">
    <property type="nucleotide sequence ID" value="XM_022450888.1"/>
</dbReference>
<dbReference type="GeneID" id="111112984"/>
<evidence type="ECO:0000313" key="6">
    <source>
        <dbReference type="RefSeq" id="XP_022306596.1"/>
    </source>
</evidence>
<organism evidence="5 6">
    <name type="scientific">Crassostrea virginica</name>
    <name type="common">Eastern oyster</name>
    <dbReference type="NCBI Taxonomy" id="6565"/>
    <lineage>
        <taxon>Eukaryota</taxon>
        <taxon>Metazoa</taxon>
        <taxon>Spiralia</taxon>
        <taxon>Lophotrochozoa</taxon>
        <taxon>Mollusca</taxon>
        <taxon>Bivalvia</taxon>
        <taxon>Autobranchia</taxon>
        <taxon>Pteriomorphia</taxon>
        <taxon>Ostreida</taxon>
        <taxon>Ostreoidea</taxon>
        <taxon>Ostreidae</taxon>
        <taxon>Crassostrea</taxon>
    </lineage>
</organism>
<dbReference type="AlphaFoldDB" id="A0A8B8BUM1"/>
<dbReference type="SUPFAM" id="SSF49842">
    <property type="entry name" value="TNF-like"/>
    <property type="match status" value="1"/>
</dbReference>
<dbReference type="KEGG" id="cvn:111112984"/>
<gene>
    <name evidence="6" type="primary">LOC111112984</name>
</gene>
<evidence type="ECO:0000256" key="1">
    <source>
        <dbReference type="ARBA" id="ARBA00004613"/>
    </source>
</evidence>
<dbReference type="PROSITE" id="PS50871">
    <property type="entry name" value="C1Q"/>
    <property type="match status" value="1"/>
</dbReference>
<reference evidence="6" key="1">
    <citation type="submission" date="2025-08" db="UniProtKB">
        <authorList>
            <consortium name="RefSeq"/>
        </authorList>
    </citation>
    <scope>IDENTIFICATION</scope>
    <source>
        <tissue evidence="6">Whole sample</tissue>
    </source>
</reference>